<dbReference type="CDD" id="cd04623">
    <property type="entry name" value="CBS_pair_bac_euk"/>
    <property type="match status" value="1"/>
</dbReference>
<protein>
    <submittedName>
        <fullName evidence="4">CBS domain-containing protein</fullName>
    </submittedName>
</protein>
<evidence type="ECO:0000256" key="2">
    <source>
        <dbReference type="PROSITE-ProRule" id="PRU00703"/>
    </source>
</evidence>
<dbReference type="RefSeq" id="WP_090674709.1">
    <property type="nucleotide sequence ID" value="NZ_FNIT01000006.1"/>
</dbReference>
<sequence>MSIRTILQTKGREVATVDPSASLESAAQLLAARKIGALVALGEAGNVIGILSERDVVKAIARDGAGALNATVSSVMTTTVTVSDEETTIDEAMEIMTRGRFRHLPVCENGTLLVGIVSIGDVVKRRIEAAEEEAEQMRTYIHAG</sequence>
<dbReference type="AlphaFoldDB" id="A0A1H0JMI0"/>
<dbReference type="InterPro" id="IPR051257">
    <property type="entry name" value="Diverse_CBS-Domain"/>
</dbReference>
<evidence type="ECO:0000313" key="5">
    <source>
        <dbReference type="Proteomes" id="UP000198793"/>
    </source>
</evidence>
<dbReference type="PANTHER" id="PTHR43080:SF2">
    <property type="entry name" value="CBS DOMAIN-CONTAINING PROTEIN"/>
    <property type="match status" value="1"/>
</dbReference>
<dbReference type="InterPro" id="IPR046342">
    <property type="entry name" value="CBS_dom_sf"/>
</dbReference>
<accession>A0A1H0JMI0</accession>
<evidence type="ECO:0000259" key="3">
    <source>
        <dbReference type="PROSITE" id="PS51371"/>
    </source>
</evidence>
<keyword evidence="5" id="KW-1185">Reference proteome</keyword>
<dbReference type="SUPFAM" id="SSF54631">
    <property type="entry name" value="CBS-domain pair"/>
    <property type="match status" value="1"/>
</dbReference>
<evidence type="ECO:0000256" key="1">
    <source>
        <dbReference type="ARBA" id="ARBA00023122"/>
    </source>
</evidence>
<dbReference type="PANTHER" id="PTHR43080">
    <property type="entry name" value="CBS DOMAIN-CONTAINING PROTEIN CBSX3, MITOCHONDRIAL"/>
    <property type="match status" value="1"/>
</dbReference>
<dbReference type="SMART" id="SM00116">
    <property type="entry name" value="CBS"/>
    <property type="match status" value="2"/>
</dbReference>
<feature type="domain" description="CBS" evidence="3">
    <location>
        <begin position="8"/>
        <end position="68"/>
    </location>
</feature>
<organism evidence="4 5">
    <name type="scientific">Aureimonas jatrophae</name>
    <dbReference type="NCBI Taxonomy" id="1166073"/>
    <lineage>
        <taxon>Bacteria</taxon>
        <taxon>Pseudomonadati</taxon>
        <taxon>Pseudomonadota</taxon>
        <taxon>Alphaproteobacteria</taxon>
        <taxon>Hyphomicrobiales</taxon>
        <taxon>Aurantimonadaceae</taxon>
        <taxon>Aureimonas</taxon>
    </lineage>
</organism>
<dbReference type="Pfam" id="PF00571">
    <property type="entry name" value="CBS"/>
    <property type="match status" value="2"/>
</dbReference>
<dbReference type="STRING" id="1166073.SAMN05192530_106268"/>
<proteinExistence type="predicted"/>
<keyword evidence="1 2" id="KW-0129">CBS domain</keyword>
<reference evidence="4 5" key="1">
    <citation type="submission" date="2016-10" db="EMBL/GenBank/DDBJ databases">
        <authorList>
            <person name="de Groot N.N."/>
        </authorList>
    </citation>
    <scope>NUCLEOTIDE SEQUENCE [LARGE SCALE GENOMIC DNA]</scope>
    <source>
        <strain evidence="5">L7-484,KACC 16230,DSM 25025</strain>
    </source>
</reference>
<evidence type="ECO:0000313" key="4">
    <source>
        <dbReference type="EMBL" id="SDO44916.1"/>
    </source>
</evidence>
<dbReference type="Gene3D" id="3.10.580.10">
    <property type="entry name" value="CBS-domain"/>
    <property type="match status" value="1"/>
</dbReference>
<feature type="domain" description="CBS" evidence="3">
    <location>
        <begin position="76"/>
        <end position="132"/>
    </location>
</feature>
<dbReference type="Proteomes" id="UP000198793">
    <property type="component" value="Unassembled WGS sequence"/>
</dbReference>
<gene>
    <name evidence="4" type="ORF">SAMN05192530_106268</name>
</gene>
<dbReference type="OrthoDB" id="9807125at2"/>
<dbReference type="EMBL" id="FNIT01000006">
    <property type="protein sequence ID" value="SDO44916.1"/>
    <property type="molecule type" value="Genomic_DNA"/>
</dbReference>
<dbReference type="InterPro" id="IPR000644">
    <property type="entry name" value="CBS_dom"/>
</dbReference>
<dbReference type="PROSITE" id="PS51371">
    <property type="entry name" value="CBS"/>
    <property type="match status" value="2"/>
</dbReference>
<dbReference type="InterPro" id="IPR044725">
    <property type="entry name" value="CBSX3_CBS_dom"/>
</dbReference>
<name>A0A1H0JMI0_9HYPH</name>